<organism evidence="1 2">
    <name type="scientific">Brachionus plicatilis</name>
    <name type="common">Marine rotifer</name>
    <name type="synonym">Brachionus muelleri</name>
    <dbReference type="NCBI Taxonomy" id="10195"/>
    <lineage>
        <taxon>Eukaryota</taxon>
        <taxon>Metazoa</taxon>
        <taxon>Spiralia</taxon>
        <taxon>Gnathifera</taxon>
        <taxon>Rotifera</taxon>
        <taxon>Eurotatoria</taxon>
        <taxon>Monogononta</taxon>
        <taxon>Pseudotrocha</taxon>
        <taxon>Ploima</taxon>
        <taxon>Brachionidae</taxon>
        <taxon>Brachionus</taxon>
    </lineage>
</organism>
<gene>
    <name evidence="1" type="ORF">BpHYR1_044105</name>
</gene>
<accession>A0A3M7Q900</accession>
<dbReference type="EMBL" id="REGN01006937">
    <property type="protein sequence ID" value="RNA07823.1"/>
    <property type="molecule type" value="Genomic_DNA"/>
</dbReference>
<proteinExistence type="predicted"/>
<comment type="caution">
    <text evidence="1">The sequence shown here is derived from an EMBL/GenBank/DDBJ whole genome shotgun (WGS) entry which is preliminary data.</text>
</comment>
<reference evidence="1 2" key="1">
    <citation type="journal article" date="2018" name="Sci. Rep.">
        <title>Genomic signatures of local adaptation to the degree of environmental predictability in rotifers.</title>
        <authorList>
            <person name="Franch-Gras L."/>
            <person name="Hahn C."/>
            <person name="Garcia-Roger E.M."/>
            <person name="Carmona M.J."/>
            <person name="Serra M."/>
            <person name="Gomez A."/>
        </authorList>
    </citation>
    <scope>NUCLEOTIDE SEQUENCE [LARGE SCALE GENOMIC DNA]</scope>
    <source>
        <strain evidence="1">HYR1</strain>
    </source>
</reference>
<protein>
    <submittedName>
        <fullName evidence="1">Uncharacterized protein</fullName>
    </submittedName>
</protein>
<name>A0A3M7Q900_BRAPC</name>
<sequence>MKKNLAFLNFKKNCSSKLSIIRDFLNDLKILFLLNNKSGMEFRERRTNVPCPSDIDSIINAETVCNKLNKLNKNKAVDPDKKKNFNYVTCKG</sequence>
<dbReference type="AlphaFoldDB" id="A0A3M7Q900"/>
<evidence type="ECO:0000313" key="2">
    <source>
        <dbReference type="Proteomes" id="UP000276133"/>
    </source>
</evidence>
<keyword evidence="2" id="KW-1185">Reference proteome</keyword>
<evidence type="ECO:0000313" key="1">
    <source>
        <dbReference type="EMBL" id="RNA07823.1"/>
    </source>
</evidence>
<dbReference type="Proteomes" id="UP000276133">
    <property type="component" value="Unassembled WGS sequence"/>
</dbReference>